<accession>A0ACC2PMT5</accession>
<dbReference type="Proteomes" id="UP001239111">
    <property type="component" value="Chromosome 1"/>
</dbReference>
<name>A0ACC2PMT5_9HYME</name>
<protein>
    <submittedName>
        <fullName evidence="1">Uncharacterized protein</fullName>
    </submittedName>
</protein>
<comment type="caution">
    <text evidence="1">The sequence shown here is derived from an EMBL/GenBank/DDBJ whole genome shotgun (WGS) entry which is preliminary data.</text>
</comment>
<gene>
    <name evidence="1" type="ORF">QAD02_019459</name>
</gene>
<proteinExistence type="predicted"/>
<keyword evidence="2" id="KW-1185">Reference proteome</keyword>
<evidence type="ECO:0000313" key="1">
    <source>
        <dbReference type="EMBL" id="KAJ8683667.1"/>
    </source>
</evidence>
<organism evidence="1 2">
    <name type="scientific">Eretmocerus hayati</name>
    <dbReference type="NCBI Taxonomy" id="131215"/>
    <lineage>
        <taxon>Eukaryota</taxon>
        <taxon>Metazoa</taxon>
        <taxon>Ecdysozoa</taxon>
        <taxon>Arthropoda</taxon>
        <taxon>Hexapoda</taxon>
        <taxon>Insecta</taxon>
        <taxon>Pterygota</taxon>
        <taxon>Neoptera</taxon>
        <taxon>Endopterygota</taxon>
        <taxon>Hymenoptera</taxon>
        <taxon>Apocrita</taxon>
        <taxon>Proctotrupomorpha</taxon>
        <taxon>Chalcidoidea</taxon>
        <taxon>Aphelinidae</taxon>
        <taxon>Aphelininae</taxon>
        <taxon>Eretmocerus</taxon>
    </lineage>
</organism>
<evidence type="ECO:0000313" key="2">
    <source>
        <dbReference type="Proteomes" id="UP001239111"/>
    </source>
</evidence>
<reference evidence="1" key="1">
    <citation type="submission" date="2023-04" db="EMBL/GenBank/DDBJ databases">
        <title>A chromosome-level genome assembly of the parasitoid wasp Eretmocerus hayati.</title>
        <authorList>
            <person name="Zhong Y."/>
            <person name="Liu S."/>
            <person name="Liu Y."/>
        </authorList>
    </citation>
    <scope>NUCLEOTIDE SEQUENCE</scope>
    <source>
        <strain evidence="1">ZJU_SS_LIU_2023</strain>
    </source>
</reference>
<dbReference type="EMBL" id="CM056741">
    <property type="protein sequence ID" value="KAJ8683667.1"/>
    <property type="molecule type" value="Genomic_DNA"/>
</dbReference>
<sequence length="120" mass="14269">MINVLNQIVEKKSKVEESHSYHFEFAFQLPIMADGERMPKFDPAKDSNKLSYVEKEFVKRYEDYNLTRVKEFKKKQVRGRWTAGFLTLGVLSIYSYTIWAIKQENFLDDFDEPEKISDSQ</sequence>